<reference evidence="3" key="1">
    <citation type="journal article" date="2020" name="MBio">
        <title>Horizontal gene transfer to a defensive symbiont with a reduced genome amongst a multipartite beetle microbiome.</title>
        <authorList>
            <person name="Waterworth S.C."/>
            <person name="Florez L.V."/>
            <person name="Rees E.R."/>
            <person name="Hertweck C."/>
            <person name="Kaltenpoth M."/>
            <person name="Kwan J.C."/>
        </authorList>
    </citation>
    <scope>NUCLEOTIDE SEQUENCE [LARGE SCALE GENOMIC DNA]</scope>
</reference>
<dbReference type="InterPro" id="IPR055245">
    <property type="entry name" value="HTH_proteobacteria"/>
</dbReference>
<organism evidence="2 3">
    <name type="scientific">Acinetobacter bereziniae</name>
    <name type="common">Acinetobacter genomosp. 10</name>
    <dbReference type="NCBI Taxonomy" id="106648"/>
    <lineage>
        <taxon>Bacteria</taxon>
        <taxon>Pseudomonadati</taxon>
        <taxon>Pseudomonadota</taxon>
        <taxon>Gammaproteobacteria</taxon>
        <taxon>Moraxellales</taxon>
        <taxon>Moraxellaceae</taxon>
        <taxon>Acinetobacter</taxon>
    </lineage>
</organism>
<dbReference type="Proteomes" id="UP000490535">
    <property type="component" value="Unassembled WGS sequence"/>
</dbReference>
<dbReference type="Pfam" id="PF14090">
    <property type="entry name" value="HTH_39"/>
    <property type="match status" value="1"/>
</dbReference>
<evidence type="ECO:0000313" key="3">
    <source>
        <dbReference type="Proteomes" id="UP000490535"/>
    </source>
</evidence>
<accession>A0A833PCV5</accession>
<name>A0A833PCV5_ACIBZ</name>
<protein>
    <recommendedName>
        <fullName evidence="1">Winged helix-turn-helix domain-containing protein</fullName>
    </recommendedName>
</protein>
<evidence type="ECO:0000259" key="1">
    <source>
        <dbReference type="Pfam" id="PF14090"/>
    </source>
</evidence>
<comment type="caution">
    <text evidence="2">The sequence shown here is derived from an EMBL/GenBank/DDBJ whole genome shotgun (WGS) entry which is preliminary data.</text>
</comment>
<gene>
    <name evidence="2" type="ORF">GAK29_03590</name>
</gene>
<sequence length="72" mass="8222">MSTTHQTQVLNHLKQGKTLSQAEAINHFDCYRLSAVIDRLRKQGFEIVTHQEANLNNKGTHARYELIGEFVA</sequence>
<dbReference type="AlphaFoldDB" id="A0A833PCV5"/>
<feature type="domain" description="Winged helix-turn-helix" evidence="1">
    <location>
        <begin position="6"/>
        <end position="63"/>
    </location>
</feature>
<evidence type="ECO:0000313" key="2">
    <source>
        <dbReference type="EMBL" id="KAF1020623.1"/>
    </source>
</evidence>
<dbReference type="EMBL" id="WNDP01000119">
    <property type="protein sequence ID" value="KAF1020623.1"/>
    <property type="molecule type" value="Genomic_DNA"/>
</dbReference>
<proteinExistence type="predicted"/>